<dbReference type="CDD" id="cd00303">
    <property type="entry name" value="retropepsin_like"/>
    <property type="match status" value="1"/>
</dbReference>
<evidence type="ECO:0000313" key="1">
    <source>
        <dbReference type="EMBL" id="KAL0458739.1"/>
    </source>
</evidence>
<dbReference type="Gene3D" id="2.40.70.10">
    <property type="entry name" value="Acid Proteases"/>
    <property type="match status" value="1"/>
</dbReference>
<reference evidence="1" key="1">
    <citation type="submission" date="2020-06" db="EMBL/GenBank/DDBJ databases">
        <authorList>
            <person name="Li T."/>
            <person name="Hu X."/>
            <person name="Zhang T."/>
            <person name="Song X."/>
            <person name="Zhang H."/>
            <person name="Dai N."/>
            <person name="Sheng W."/>
            <person name="Hou X."/>
            <person name="Wei L."/>
        </authorList>
    </citation>
    <scope>NUCLEOTIDE SEQUENCE</scope>
    <source>
        <strain evidence="1">KEN1</strain>
        <tissue evidence="1">Leaf</tissue>
    </source>
</reference>
<name>A0AAW2XXJ2_9LAMI</name>
<gene>
    <name evidence="1" type="ORF">Slati_0501100</name>
</gene>
<accession>A0AAW2XXJ2</accession>
<proteinExistence type="predicted"/>
<protein>
    <recommendedName>
        <fullName evidence="2">Reverse transcriptase domain-containing protein</fullName>
    </recommendedName>
</protein>
<dbReference type="InterPro" id="IPR043502">
    <property type="entry name" value="DNA/RNA_pol_sf"/>
</dbReference>
<reference evidence="1" key="2">
    <citation type="journal article" date="2024" name="Plant">
        <title>Genomic evolution and insights into agronomic trait innovations of Sesamum species.</title>
        <authorList>
            <person name="Miao H."/>
            <person name="Wang L."/>
            <person name="Qu L."/>
            <person name="Liu H."/>
            <person name="Sun Y."/>
            <person name="Le M."/>
            <person name="Wang Q."/>
            <person name="Wei S."/>
            <person name="Zheng Y."/>
            <person name="Lin W."/>
            <person name="Duan Y."/>
            <person name="Cao H."/>
            <person name="Xiong S."/>
            <person name="Wang X."/>
            <person name="Wei L."/>
            <person name="Li C."/>
            <person name="Ma Q."/>
            <person name="Ju M."/>
            <person name="Zhao R."/>
            <person name="Li G."/>
            <person name="Mu C."/>
            <person name="Tian Q."/>
            <person name="Mei H."/>
            <person name="Zhang T."/>
            <person name="Gao T."/>
            <person name="Zhang H."/>
        </authorList>
    </citation>
    <scope>NUCLEOTIDE SEQUENCE</scope>
    <source>
        <strain evidence="1">KEN1</strain>
    </source>
</reference>
<dbReference type="SUPFAM" id="SSF56672">
    <property type="entry name" value="DNA/RNA polymerases"/>
    <property type="match status" value="1"/>
</dbReference>
<dbReference type="PANTHER" id="PTHR33240:SF15">
    <property type="entry name" value="GAG-PRO-LIKE PROTEIN"/>
    <property type="match status" value="1"/>
</dbReference>
<dbReference type="EMBL" id="JACGWN010000002">
    <property type="protein sequence ID" value="KAL0458739.1"/>
    <property type="molecule type" value="Genomic_DNA"/>
</dbReference>
<dbReference type="AlphaFoldDB" id="A0AAW2XXJ2"/>
<evidence type="ECO:0008006" key="2">
    <source>
        <dbReference type="Google" id="ProtNLM"/>
    </source>
</evidence>
<organism evidence="1">
    <name type="scientific">Sesamum latifolium</name>
    <dbReference type="NCBI Taxonomy" id="2727402"/>
    <lineage>
        <taxon>Eukaryota</taxon>
        <taxon>Viridiplantae</taxon>
        <taxon>Streptophyta</taxon>
        <taxon>Embryophyta</taxon>
        <taxon>Tracheophyta</taxon>
        <taxon>Spermatophyta</taxon>
        <taxon>Magnoliopsida</taxon>
        <taxon>eudicotyledons</taxon>
        <taxon>Gunneridae</taxon>
        <taxon>Pentapetalae</taxon>
        <taxon>asterids</taxon>
        <taxon>lamiids</taxon>
        <taxon>Lamiales</taxon>
        <taxon>Pedaliaceae</taxon>
        <taxon>Sesamum</taxon>
    </lineage>
</organism>
<dbReference type="Gene3D" id="3.10.10.10">
    <property type="entry name" value="HIV Type 1 Reverse Transcriptase, subunit A, domain 1"/>
    <property type="match status" value="1"/>
</dbReference>
<sequence length="314" mass="35469">MSNFWVKKVLVDTESTADILFFTAFSQMGIGTEMLRKVNTPLVGFNGSIVEPMGEIALPTSIGTTPYSATRMLKFLVVDAPSSYNIIMGRPSLNSFRAVVSTVHMKLKFPTYRGTGEEKGDRRLARKCHANILKKKRLSSSTGKEIQISKKEEKKTEITHDYTLPPLGQSEQQVKKRRLEEENLGAVEEIKNVQIVEGEPKKFTSIGTAMGQRIEEELAHFLRTNSNVFAWSVHDLTGIDPRVMVHKLNVDPNFRPVRQKKRNIGQERNEIIKEVEKLLTAGYIRPVQYPEWLTNVVLVPKPTRSGGCVSISWI</sequence>
<comment type="caution">
    <text evidence="1">The sequence shown here is derived from an EMBL/GenBank/DDBJ whole genome shotgun (WGS) entry which is preliminary data.</text>
</comment>
<dbReference type="PANTHER" id="PTHR33240">
    <property type="entry name" value="OS08G0508500 PROTEIN"/>
    <property type="match status" value="1"/>
</dbReference>
<dbReference type="InterPro" id="IPR021109">
    <property type="entry name" value="Peptidase_aspartic_dom_sf"/>
</dbReference>